<dbReference type="Proteomes" id="UP000009223">
    <property type="component" value="Chromosome"/>
</dbReference>
<dbReference type="Pfam" id="PF01973">
    <property type="entry name" value="MptE-like"/>
    <property type="match status" value="1"/>
</dbReference>
<dbReference type="RefSeq" id="WP_015706890.1">
    <property type="nucleotide sequence ID" value="NC_015578.1"/>
</dbReference>
<proteinExistence type="predicted"/>
<evidence type="ECO:0000313" key="2">
    <source>
        <dbReference type="EMBL" id="AEF85528.1"/>
    </source>
</evidence>
<accession>F5YJM2</accession>
<evidence type="ECO:0000259" key="1">
    <source>
        <dbReference type="Pfam" id="PF01973"/>
    </source>
</evidence>
<reference evidence="2 3" key="2">
    <citation type="journal article" date="2011" name="ISME J.">
        <title>RNA-seq reveals cooperative metabolic interactions between two termite-gut spirochete species in co-culture.</title>
        <authorList>
            <person name="Rosenthal A.Z."/>
            <person name="Matson E.G."/>
            <person name="Eldar A."/>
            <person name="Leadbetter J.R."/>
        </authorList>
    </citation>
    <scope>NUCLEOTIDE SEQUENCE [LARGE SCALE GENOMIC DNA]</scope>
    <source>
        <strain evidence="3">ATCC BAA-887 / DSM 12427 / ZAS-2</strain>
    </source>
</reference>
<evidence type="ECO:0000313" key="3">
    <source>
        <dbReference type="Proteomes" id="UP000009223"/>
    </source>
</evidence>
<dbReference type="OrthoDB" id="362850at2"/>
<dbReference type="eggNOG" id="COG2604">
    <property type="taxonomic scope" value="Bacteria"/>
</dbReference>
<dbReference type="HOGENOM" id="CLU_033812_0_0_12"/>
<feature type="domain" description="6-hydroxymethylpterin diphosphokinase MptE-like" evidence="1">
    <location>
        <begin position="178"/>
        <end position="353"/>
    </location>
</feature>
<dbReference type="STRING" id="545694.TREPR_3392"/>
<dbReference type="AlphaFoldDB" id="F5YJM2"/>
<name>F5YJM2_TREPZ</name>
<organism evidence="2 3">
    <name type="scientific">Treponema primitia (strain ATCC BAA-887 / DSM 12427 / ZAS-2)</name>
    <dbReference type="NCBI Taxonomy" id="545694"/>
    <lineage>
        <taxon>Bacteria</taxon>
        <taxon>Pseudomonadati</taxon>
        <taxon>Spirochaetota</taxon>
        <taxon>Spirochaetia</taxon>
        <taxon>Spirochaetales</taxon>
        <taxon>Treponemataceae</taxon>
        <taxon>Treponema</taxon>
    </lineage>
</organism>
<dbReference type="PANTHER" id="PTHR41786:SF1">
    <property type="entry name" value="6-HYDROXYMETHYLPTERIN DIPHOSPHOKINASE MPTE-LIKE DOMAIN-CONTAINING PROTEIN"/>
    <property type="match status" value="1"/>
</dbReference>
<dbReference type="EMBL" id="CP001843">
    <property type="protein sequence ID" value="AEF85528.1"/>
    <property type="molecule type" value="Genomic_DNA"/>
</dbReference>
<protein>
    <recommendedName>
        <fullName evidence="1">6-hydroxymethylpterin diphosphokinase MptE-like domain-containing protein</fullName>
    </recommendedName>
</protein>
<dbReference type="InterPro" id="IPR002826">
    <property type="entry name" value="MptE-like"/>
</dbReference>
<sequence length="556" mass="59655">MTGETPRRFAARRGLSVSYKGKTLLSTIDPAALADRIVAALPDTKGTLYFCPSPLYGYGLQRLLDRIGPEPAADSAVLCVEIDEALMGLSQDSFGESLLGHPRLRLVRTADPALLCGFVREAWGSRRFRRLTPLGLTGGRHLYPEAYAALEAALAQDIALDWGNAMTLVKLGRLYARNALRNLALLPKAPPVSALSFGADPVLVLGAGPSLDPVLDALTAEPGLGNRGSRPFRIVCVDTALSSLRERNIQPDLAVALESQHWNLRDFIGLGGWELPVAMDLSALPVTGDIRGLQPYLFASPWTRLSLFDRLKAADLLPDTLPPLGSVGLSALALACRLSTGPLIVAGIDFSYTPDRSHARSAPAHLDQLRRQTRLSGLINAAAVFRRGSLPALPKTGAPVLTNPAMKSYRDLFEREFAGQGRIRDIAGSGLPLGLKTLTLGEAFAILTKTVTVTVLTKKVTVTVSDTRAAAFVRGELEALTALRGVLTGEACPAPTEFEALLDYCGYLWAHFPDCAGAEGRRPGGTDIGFLKRVRTEIDPFIKLLELTLRELSAGN</sequence>
<reference evidence="3" key="1">
    <citation type="submission" date="2009-12" db="EMBL/GenBank/DDBJ databases">
        <title>Complete sequence of Treponema primitia strain ZAS-2.</title>
        <authorList>
            <person name="Tetu S.G."/>
            <person name="Matson E."/>
            <person name="Ren Q."/>
            <person name="Seshadri R."/>
            <person name="Elbourne L."/>
            <person name="Hassan K.A."/>
            <person name="Durkin A."/>
            <person name="Radune D."/>
            <person name="Mohamoud Y."/>
            <person name="Shay R."/>
            <person name="Jin S."/>
            <person name="Zhang X."/>
            <person name="Lucey K."/>
            <person name="Ballor N.R."/>
            <person name="Ottesen E."/>
            <person name="Rosenthal R."/>
            <person name="Allen A."/>
            <person name="Leadbetter J.R."/>
            <person name="Paulsen I.T."/>
        </authorList>
    </citation>
    <scope>NUCLEOTIDE SEQUENCE [LARGE SCALE GENOMIC DNA]</scope>
    <source>
        <strain evidence="3">ATCC BAA-887 / DSM 12427 / ZAS-2</strain>
    </source>
</reference>
<dbReference type="KEGG" id="tpi:TREPR_3392"/>
<keyword evidence="3" id="KW-1185">Reference proteome</keyword>
<gene>
    <name evidence="2" type="ordered locus">TREPR_3392</name>
</gene>
<dbReference type="PANTHER" id="PTHR41786">
    <property type="entry name" value="MOTILITY ACCESSORY FACTOR MAF"/>
    <property type="match status" value="1"/>
</dbReference>